<comment type="cofactor">
    <cofactor evidence="1">
        <name>Mn(2+)</name>
        <dbReference type="ChEBI" id="CHEBI:29035"/>
    </cofactor>
</comment>
<feature type="compositionally biased region" description="Polar residues" evidence="13">
    <location>
        <begin position="268"/>
        <end position="277"/>
    </location>
</feature>
<comment type="catalytic activity">
    <reaction evidence="11">
        <text>O-phospho-L-threonyl-[protein] + H2O = L-threonyl-[protein] + phosphate</text>
        <dbReference type="Rhea" id="RHEA:47004"/>
        <dbReference type="Rhea" id="RHEA-COMP:11060"/>
        <dbReference type="Rhea" id="RHEA-COMP:11605"/>
        <dbReference type="ChEBI" id="CHEBI:15377"/>
        <dbReference type="ChEBI" id="CHEBI:30013"/>
        <dbReference type="ChEBI" id="CHEBI:43474"/>
        <dbReference type="ChEBI" id="CHEBI:61977"/>
        <dbReference type="EC" id="3.1.3.16"/>
    </reaction>
</comment>
<dbReference type="PROSITE" id="PS51746">
    <property type="entry name" value="PPM_2"/>
    <property type="match status" value="1"/>
</dbReference>
<evidence type="ECO:0000256" key="7">
    <source>
        <dbReference type="ARBA" id="ARBA00022842"/>
    </source>
</evidence>
<feature type="region of interest" description="Disordered" evidence="13">
    <location>
        <begin position="248"/>
        <end position="288"/>
    </location>
</feature>
<accession>A0AAQ3QF03</accession>
<comment type="cofactor">
    <cofactor evidence="2">
        <name>Mg(2+)</name>
        <dbReference type="ChEBI" id="CHEBI:18420"/>
    </cofactor>
</comment>
<evidence type="ECO:0000256" key="2">
    <source>
        <dbReference type="ARBA" id="ARBA00001946"/>
    </source>
</evidence>
<dbReference type="FunFam" id="3.60.40.10:FF:000291">
    <property type="entry name" value="Protein phosphatase 2C 50"/>
    <property type="match status" value="1"/>
</dbReference>
<feature type="compositionally biased region" description="Basic and acidic residues" evidence="13">
    <location>
        <begin position="167"/>
        <end position="184"/>
    </location>
</feature>
<evidence type="ECO:0000313" key="16">
    <source>
        <dbReference type="Proteomes" id="UP001327560"/>
    </source>
</evidence>
<dbReference type="Gene3D" id="3.60.40.10">
    <property type="entry name" value="PPM-type phosphatase domain"/>
    <property type="match status" value="1"/>
</dbReference>
<evidence type="ECO:0000256" key="6">
    <source>
        <dbReference type="ARBA" id="ARBA00022801"/>
    </source>
</evidence>
<organism evidence="15 16">
    <name type="scientific">Canna indica</name>
    <name type="common">Indian-shot</name>
    <dbReference type="NCBI Taxonomy" id="4628"/>
    <lineage>
        <taxon>Eukaryota</taxon>
        <taxon>Viridiplantae</taxon>
        <taxon>Streptophyta</taxon>
        <taxon>Embryophyta</taxon>
        <taxon>Tracheophyta</taxon>
        <taxon>Spermatophyta</taxon>
        <taxon>Magnoliopsida</taxon>
        <taxon>Liliopsida</taxon>
        <taxon>Zingiberales</taxon>
        <taxon>Cannaceae</taxon>
        <taxon>Canna</taxon>
    </lineage>
</organism>
<evidence type="ECO:0000313" key="15">
    <source>
        <dbReference type="EMBL" id="WOL06946.1"/>
    </source>
</evidence>
<keyword evidence="7" id="KW-0460">Magnesium</keyword>
<evidence type="ECO:0000256" key="4">
    <source>
        <dbReference type="ARBA" id="ARBA00013081"/>
    </source>
</evidence>
<feature type="domain" description="PPM-type phosphatase" evidence="14">
    <location>
        <begin position="292"/>
        <end position="613"/>
    </location>
</feature>
<evidence type="ECO:0000256" key="5">
    <source>
        <dbReference type="ARBA" id="ARBA00022723"/>
    </source>
</evidence>
<reference evidence="15 16" key="1">
    <citation type="submission" date="2023-10" db="EMBL/GenBank/DDBJ databases">
        <title>Chromosome-scale genome assembly provides insights into flower coloration mechanisms of Canna indica.</title>
        <authorList>
            <person name="Li C."/>
        </authorList>
    </citation>
    <scope>NUCLEOTIDE SEQUENCE [LARGE SCALE GENOMIC DNA]</scope>
    <source>
        <tissue evidence="15">Flower</tissue>
    </source>
</reference>
<keyword evidence="16" id="KW-1185">Reference proteome</keyword>
<gene>
    <name evidence="15" type="ORF">Cni_G15681</name>
</gene>
<evidence type="ECO:0000256" key="8">
    <source>
        <dbReference type="ARBA" id="ARBA00022912"/>
    </source>
</evidence>
<keyword evidence="8 12" id="KW-0904">Protein phosphatase</keyword>
<evidence type="ECO:0000256" key="1">
    <source>
        <dbReference type="ARBA" id="ARBA00001936"/>
    </source>
</evidence>
<dbReference type="SUPFAM" id="SSF81606">
    <property type="entry name" value="PP2C-like"/>
    <property type="match status" value="1"/>
</dbReference>
<dbReference type="Proteomes" id="UP001327560">
    <property type="component" value="Chromosome 5"/>
</dbReference>
<dbReference type="EC" id="3.1.3.16" evidence="4"/>
<keyword evidence="9" id="KW-0464">Manganese</keyword>
<dbReference type="InterPro" id="IPR001932">
    <property type="entry name" value="PPM-type_phosphatase-like_dom"/>
</dbReference>
<dbReference type="InterPro" id="IPR015655">
    <property type="entry name" value="PP2C"/>
</dbReference>
<comment type="catalytic activity">
    <reaction evidence="10">
        <text>O-phospho-L-seryl-[protein] + H2O = L-seryl-[protein] + phosphate</text>
        <dbReference type="Rhea" id="RHEA:20629"/>
        <dbReference type="Rhea" id="RHEA-COMP:9863"/>
        <dbReference type="Rhea" id="RHEA-COMP:11604"/>
        <dbReference type="ChEBI" id="CHEBI:15377"/>
        <dbReference type="ChEBI" id="CHEBI:29999"/>
        <dbReference type="ChEBI" id="CHEBI:43474"/>
        <dbReference type="ChEBI" id="CHEBI:83421"/>
        <dbReference type="EC" id="3.1.3.16"/>
    </reaction>
</comment>
<dbReference type="PROSITE" id="PS01032">
    <property type="entry name" value="PPM_1"/>
    <property type="match status" value="1"/>
</dbReference>
<dbReference type="EMBL" id="CP136894">
    <property type="protein sequence ID" value="WOL06946.1"/>
    <property type="molecule type" value="Genomic_DNA"/>
</dbReference>
<proteinExistence type="inferred from homology"/>
<evidence type="ECO:0000259" key="14">
    <source>
        <dbReference type="PROSITE" id="PS51746"/>
    </source>
</evidence>
<dbReference type="SMART" id="SM00332">
    <property type="entry name" value="PP2Cc"/>
    <property type="match status" value="1"/>
</dbReference>
<protein>
    <recommendedName>
        <fullName evidence="4">protein-serine/threonine phosphatase</fullName>
        <ecNumber evidence="4">3.1.3.16</ecNumber>
    </recommendedName>
</protein>
<sequence length="617" mass="68094">MYLVERIFHYDHPQQHSKPIHLITTINQAPKSLSPQIVKLPPPINRPPHRPVDKPTCPRFAITHASRDDADPSPLLHQPRHHQPKDLPFFVDSSVNTAYITGHIRLLLLRTFFSRTPSAGEVKNIDPPRTRVFPRRGNKEKGKVRSRHARHVLDKPRRAAGHASPEPGERERERERERESEEDYERGRVLKEAYLFCSQLVSEMAEICEASKVSSCEPGVRGAVAKEARRFRFAPAVAEDVSRKRQRLDRSGVCGENRGRRDHGAGEGSSSQKSVTLDSGPPREIEADGCPKYGLTSVCGRRREMEDAVSVRPDFVRLGHRHHFFGVYDGHGCSHVRRAFFGNHFFRFIFLVLTINRANWCGFAQVAESCRDRMHEMVAEEITTSKPGPDQEWTAVMERSFSRMDAAAAAGCSSGPVPAASCRCELQTPKCDHVGSTAVVAVVGPSHIVVANCGDSRAVLCRNGVAVPLSSDHKPDRPDELQRIEAAGGRVIYWDGARVLGVLAMSRAIGDSYLKPYVIAEPEVTVAERKEGDECLILGSDGLWDVVSNEMACEIARTCLRNSGGVAAAAAGEEEEEGCGGSDKACSDAAILLTKLALARHSTDNVSVVVVDLRRRA</sequence>
<evidence type="ECO:0000256" key="13">
    <source>
        <dbReference type="SAM" id="MobiDB-lite"/>
    </source>
</evidence>
<evidence type="ECO:0000256" key="12">
    <source>
        <dbReference type="RuleBase" id="RU003465"/>
    </source>
</evidence>
<feature type="region of interest" description="Disordered" evidence="13">
    <location>
        <begin position="118"/>
        <end position="184"/>
    </location>
</feature>
<evidence type="ECO:0000256" key="10">
    <source>
        <dbReference type="ARBA" id="ARBA00047761"/>
    </source>
</evidence>
<comment type="similarity">
    <text evidence="3 12">Belongs to the PP2C family.</text>
</comment>
<keyword evidence="5" id="KW-0479">Metal-binding</keyword>
<evidence type="ECO:0000256" key="3">
    <source>
        <dbReference type="ARBA" id="ARBA00006702"/>
    </source>
</evidence>
<dbReference type="CDD" id="cd00143">
    <property type="entry name" value="PP2Cc"/>
    <property type="match status" value="1"/>
</dbReference>
<evidence type="ECO:0000256" key="9">
    <source>
        <dbReference type="ARBA" id="ARBA00023211"/>
    </source>
</evidence>
<dbReference type="GO" id="GO:0046872">
    <property type="term" value="F:metal ion binding"/>
    <property type="evidence" value="ECO:0007669"/>
    <property type="project" value="UniProtKB-KW"/>
</dbReference>
<name>A0AAQ3QF03_9LILI</name>
<dbReference type="Pfam" id="PF00481">
    <property type="entry name" value="PP2C"/>
    <property type="match status" value="1"/>
</dbReference>
<evidence type="ECO:0000256" key="11">
    <source>
        <dbReference type="ARBA" id="ARBA00048336"/>
    </source>
</evidence>
<dbReference type="PANTHER" id="PTHR47992">
    <property type="entry name" value="PROTEIN PHOSPHATASE"/>
    <property type="match status" value="1"/>
</dbReference>
<keyword evidence="6 12" id="KW-0378">Hydrolase</keyword>
<dbReference type="InterPro" id="IPR000222">
    <property type="entry name" value="PP2C_BS"/>
</dbReference>
<dbReference type="AlphaFoldDB" id="A0AAQ3QF03"/>
<dbReference type="InterPro" id="IPR036457">
    <property type="entry name" value="PPM-type-like_dom_sf"/>
</dbReference>
<dbReference type="GO" id="GO:0004722">
    <property type="term" value="F:protein serine/threonine phosphatase activity"/>
    <property type="evidence" value="ECO:0007669"/>
    <property type="project" value="UniProtKB-EC"/>
</dbReference>